<sequence>MEAPDAEVEAPTMGLQSYGDVTYTNELANLLEHGHLNDIWLGSEVMKVVASWTRELCMNISEGHALDVGDDFSLKPGSHEEVVKCLSNWSVLYIGTGKVLKLVISQQPYMNWFSNLTGIDYSQAAIDLARNFAVRDRLTKICFLVDDICETKLERQFQLVMDKGALDTIGLHPDGPVRRAGVGRVTCSTQPIAIVMIMVITSSNSTKDELAQEVEAFYRQHLLEPPKDPDLRRESTMSQYLSYVQKCPISIYGGMEGSPVSTVAFIWR</sequence>
<organism evidence="1 2">
    <name type="scientific">Persea americana</name>
    <name type="common">Avocado</name>
    <dbReference type="NCBI Taxonomy" id="3435"/>
    <lineage>
        <taxon>Eukaryota</taxon>
        <taxon>Viridiplantae</taxon>
        <taxon>Streptophyta</taxon>
        <taxon>Embryophyta</taxon>
        <taxon>Tracheophyta</taxon>
        <taxon>Spermatophyta</taxon>
        <taxon>Magnoliopsida</taxon>
        <taxon>Magnoliidae</taxon>
        <taxon>Laurales</taxon>
        <taxon>Lauraceae</taxon>
        <taxon>Persea</taxon>
    </lineage>
</organism>
<name>A0ACC2M8D2_PERAE</name>
<keyword evidence="2" id="KW-1185">Reference proteome</keyword>
<evidence type="ECO:0000313" key="2">
    <source>
        <dbReference type="Proteomes" id="UP001234297"/>
    </source>
</evidence>
<protein>
    <submittedName>
        <fullName evidence="1">Uncharacterized protein</fullName>
    </submittedName>
</protein>
<comment type="caution">
    <text evidence="1">The sequence shown here is derived from an EMBL/GenBank/DDBJ whole genome shotgun (WGS) entry which is preliminary data.</text>
</comment>
<evidence type="ECO:0000313" key="1">
    <source>
        <dbReference type="EMBL" id="KAJ8641895.1"/>
    </source>
</evidence>
<proteinExistence type="predicted"/>
<dbReference type="EMBL" id="CM056813">
    <property type="protein sequence ID" value="KAJ8641895.1"/>
    <property type="molecule type" value="Genomic_DNA"/>
</dbReference>
<gene>
    <name evidence="1" type="ORF">MRB53_018589</name>
</gene>
<dbReference type="Proteomes" id="UP001234297">
    <property type="component" value="Chromosome 5"/>
</dbReference>
<reference evidence="1 2" key="1">
    <citation type="journal article" date="2022" name="Hortic Res">
        <title>A haplotype resolved chromosomal level avocado genome allows analysis of novel avocado genes.</title>
        <authorList>
            <person name="Nath O."/>
            <person name="Fletcher S.J."/>
            <person name="Hayward A."/>
            <person name="Shaw L.M."/>
            <person name="Masouleh A.K."/>
            <person name="Furtado A."/>
            <person name="Henry R.J."/>
            <person name="Mitter N."/>
        </authorList>
    </citation>
    <scope>NUCLEOTIDE SEQUENCE [LARGE SCALE GENOMIC DNA]</scope>
    <source>
        <strain evidence="2">cv. Hass</strain>
    </source>
</reference>
<accession>A0ACC2M8D2</accession>